<keyword evidence="2" id="KW-1185">Reference proteome</keyword>
<accession>A0AAN8YFF3</accession>
<proteinExistence type="predicted"/>
<name>A0AAN8YFF3_SOLBU</name>
<dbReference type="PANTHER" id="PTHR14000:SF14">
    <property type="entry name" value="MYB-LIKE DOMAIN-CONTAINING PROTEIN"/>
    <property type="match status" value="1"/>
</dbReference>
<dbReference type="Pfam" id="PF12579">
    <property type="entry name" value="DUF3755"/>
    <property type="match status" value="1"/>
</dbReference>
<reference evidence="1 2" key="1">
    <citation type="submission" date="2024-02" db="EMBL/GenBank/DDBJ databases">
        <title>de novo genome assembly of Solanum bulbocastanum strain 11H21.</title>
        <authorList>
            <person name="Hosaka A.J."/>
        </authorList>
    </citation>
    <scope>NUCLEOTIDE SEQUENCE [LARGE SCALE GENOMIC DNA]</scope>
    <source>
        <tissue evidence="1">Young leaves</tissue>
    </source>
</reference>
<evidence type="ECO:0000313" key="2">
    <source>
        <dbReference type="Proteomes" id="UP001371456"/>
    </source>
</evidence>
<protein>
    <submittedName>
        <fullName evidence="1">Uncharacterized protein</fullName>
    </submittedName>
</protein>
<dbReference type="EMBL" id="JBANQN010000004">
    <property type="protein sequence ID" value="KAK6790810.1"/>
    <property type="molecule type" value="Genomic_DNA"/>
</dbReference>
<dbReference type="Proteomes" id="UP001371456">
    <property type="component" value="Unassembled WGS sequence"/>
</dbReference>
<dbReference type="AlphaFoldDB" id="A0AAN8YFF3"/>
<evidence type="ECO:0000313" key="1">
    <source>
        <dbReference type="EMBL" id="KAK6790810.1"/>
    </source>
</evidence>
<gene>
    <name evidence="1" type="ORF">RDI58_009891</name>
</gene>
<dbReference type="InterPro" id="IPR022228">
    <property type="entry name" value="DUF3755"/>
</dbReference>
<sequence length="386" mass="42842">MYCLALGGFSSGWIQELSEFSWKYLNKVKCFSEVMAADSNTGFHQQALSFQSGAIGSSSSQMMLMSDYYSHLGVNFDVNNSGVGGGVLYSGNPTMMTTNSSSSNSPRTSQYGSCSDSFLIDTVPGLKHDTGLAVEWTVEELYKLEEGLIKYANEPRIMKYIKIAASLRDKNVRDVALRCRWITRKRRKPEDYSLGKKVKDRKDNLAEMSSMSSASASLMRLAPYSLSTNHHGHGDVLPSGALLGTRCLLEENNQALNKISANLSTFKLQDNVDLFFQTKNNLTAILNNMKNMPGIMSQMPPLPVFLNEELASSLLPSSAQPMMFCCRSGIQLKQEPASEYLSKKYQEITAFFVISYQAKSVSDNALRSLSFLHCFLLICCKKTTNC</sequence>
<dbReference type="PANTHER" id="PTHR14000">
    <property type="entry name" value="FINGER CCCH DOMAIN PROTEIN, PUTATIVE (DUF3755)-RELATED"/>
    <property type="match status" value="1"/>
</dbReference>
<comment type="caution">
    <text evidence="1">The sequence shown here is derived from an EMBL/GenBank/DDBJ whole genome shotgun (WGS) entry which is preliminary data.</text>
</comment>
<organism evidence="1 2">
    <name type="scientific">Solanum bulbocastanum</name>
    <name type="common">Wild potato</name>
    <dbReference type="NCBI Taxonomy" id="147425"/>
    <lineage>
        <taxon>Eukaryota</taxon>
        <taxon>Viridiplantae</taxon>
        <taxon>Streptophyta</taxon>
        <taxon>Embryophyta</taxon>
        <taxon>Tracheophyta</taxon>
        <taxon>Spermatophyta</taxon>
        <taxon>Magnoliopsida</taxon>
        <taxon>eudicotyledons</taxon>
        <taxon>Gunneridae</taxon>
        <taxon>Pentapetalae</taxon>
        <taxon>asterids</taxon>
        <taxon>lamiids</taxon>
        <taxon>Solanales</taxon>
        <taxon>Solanaceae</taxon>
        <taxon>Solanoideae</taxon>
        <taxon>Solaneae</taxon>
        <taxon>Solanum</taxon>
    </lineage>
</organism>